<protein>
    <submittedName>
        <fullName evidence="1">Uncharacterized protein</fullName>
    </submittedName>
</protein>
<keyword evidence="2" id="KW-1185">Reference proteome</keyword>
<dbReference type="Proteomes" id="UP001139981">
    <property type="component" value="Unassembled WGS sequence"/>
</dbReference>
<accession>A0ACC1LT08</accession>
<name>A0ACC1LT08_9FUNG</name>
<proteinExistence type="predicted"/>
<evidence type="ECO:0000313" key="2">
    <source>
        <dbReference type="Proteomes" id="UP001139981"/>
    </source>
</evidence>
<comment type="caution">
    <text evidence="1">The sequence shown here is derived from an EMBL/GenBank/DDBJ whole genome shotgun (WGS) entry which is preliminary data.</text>
</comment>
<organism evidence="1 2">
    <name type="scientific">Coemansia aciculifera</name>
    <dbReference type="NCBI Taxonomy" id="417176"/>
    <lineage>
        <taxon>Eukaryota</taxon>
        <taxon>Fungi</taxon>
        <taxon>Fungi incertae sedis</taxon>
        <taxon>Zoopagomycota</taxon>
        <taxon>Kickxellomycotina</taxon>
        <taxon>Kickxellomycetes</taxon>
        <taxon>Kickxellales</taxon>
        <taxon>Kickxellaceae</taxon>
        <taxon>Coemansia</taxon>
    </lineage>
</organism>
<feature type="non-terminal residue" evidence="1">
    <location>
        <position position="338"/>
    </location>
</feature>
<dbReference type="EMBL" id="JANBVB010003435">
    <property type="protein sequence ID" value="KAJ2878893.1"/>
    <property type="molecule type" value="Genomic_DNA"/>
</dbReference>
<sequence>MCDSCSHLSQEEQANRVLVIKSMYVAMRRSKRILLRANEAARETANQANSADFFSRIDSASELSQAAVGRLMTSSRVSAKTVKEYEEVEAYLFENELVLCKALEPVQSSRSAKFRRTLSSLTMTMRNSSPSPTRLEDKRRSGSSTSSSTLHTRSPTPDNDSPLSSTTPAEFQLPSIATNDSPSLISPTPQPAAAIKLLSSYASLVSLRDINHHKLPMPVIKFTSSTDVTMSSTSECSSTAATMGVQQKSKYRMSRLCARERYPTGAISQISQAHELNGTVRLSIQIMMASGAEKCLVFRRLTRESADIWSRMIKCTVPLVEPEDEGENAAQNAYHCLL</sequence>
<reference evidence="1" key="1">
    <citation type="submission" date="2022-07" db="EMBL/GenBank/DDBJ databases">
        <title>Phylogenomic reconstructions and comparative analyses of Kickxellomycotina fungi.</title>
        <authorList>
            <person name="Reynolds N.K."/>
            <person name="Stajich J.E."/>
            <person name="Barry K."/>
            <person name="Grigoriev I.V."/>
            <person name="Crous P."/>
            <person name="Smith M.E."/>
        </authorList>
    </citation>
    <scope>NUCLEOTIDE SEQUENCE</scope>
    <source>
        <strain evidence="1">CBS 190363</strain>
    </source>
</reference>
<gene>
    <name evidence="1" type="ORF">IWW38_006222</name>
</gene>
<evidence type="ECO:0000313" key="1">
    <source>
        <dbReference type="EMBL" id="KAJ2878893.1"/>
    </source>
</evidence>